<keyword evidence="1" id="KW-0472">Membrane</keyword>
<dbReference type="EMBL" id="OZ075140">
    <property type="protein sequence ID" value="CAL5027218.1"/>
    <property type="molecule type" value="Genomic_DNA"/>
</dbReference>
<evidence type="ECO:0000256" key="1">
    <source>
        <dbReference type="SAM" id="Phobius"/>
    </source>
</evidence>
<proteinExistence type="predicted"/>
<keyword evidence="1" id="KW-1133">Transmembrane helix</keyword>
<organism evidence="2 3">
    <name type="scientific">Urochloa decumbens</name>
    <dbReference type="NCBI Taxonomy" id="240449"/>
    <lineage>
        <taxon>Eukaryota</taxon>
        <taxon>Viridiplantae</taxon>
        <taxon>Streptophyta</taxon>
        <taxon>Embryophyta</taxon>
        <taxon>Tracheophyta</taxon>
        <taxon>Spermatophyta</taxon>
        <taxon>Magnoliopsida</taxon>
        <taxon>Liliopsida</taxon>
        <taxon>Poales</taxon>
        <taxon>Poaceae</taxon>
        <taxon>PACMAD clade</taxon>
        <taxon>Panicoideae</taxon>
        <taxon>Panicodae</taxon>
        <taxon>Paniceae</taxon>
        <taxon>Melinidinae</taxon>
        <taxon>Urochloa</taxon>
    </lineage>
</organism>
<dbReference type="Proteomes" id="UP001497457">
    <property type="component" value="Chromosome 30rd"/>
</dbReference>
<protein>
    <submittedName>
        <fullName evidence="2">Uncharacterized protein</fullName>
    </submittedName>
</protein>
<accession>A0ABC9CX09</accession>
<dbReference type="InterPro" id="IPR012866">
    <property type="entry name" value="DUF1644"/>
</dbReference>
<gene>
    <name evidence="2" type="ORF">URODEC1_LOCUS79238</name>
</gene>
<reference evidence="2" key="1">
    <citation type="submission" date="2024-10" db="EMBL/GenBank/DDBJ databases">
        <authorList>
            <person name="Ryan C."/>
        </authorList>
    </citation>
    <scope>NUCLEOTIDE SEQUENCE [LARGE SCALE GENOMIC DNA]</scope>
</reference>
<evidence type="ECO:0000313" key="3">
    <source>
        <dbReference type="Proteomes" id="UP001497457"/>
    </source>
</evidence>
<keyword evidence="3" id="KW-1185">Reference proteome</keyword>
<dbReference type="PANTHER" id="PTHR31197">
    <property type="entry name" value="OS01G0612600 PROTEIN"/>
    <property type="match status" value="1"/>
</dbReference>
<keyword evidence="1" id="KW-0812">Transmembrane</keyword>
<name>A0ABC9CX09_9POAL</name>
<sequence>MLCTPFNFFLFLLSFSCFGPILHRFHYLLIKALFAVAVLCYGVLYNSSKILPCSEDMARSPRNRKLTAESLRSASHAVPYNYKKTKKSDRKNGLQSISEEKDWKNATCSICLERPHDAVLLLCSSHSKGCRPYMCGTNYKHSNCLELFKNAYSREKPECKVSTAVPPTNQKPKAMMLACPICRGEVKGWTVVKPARRFLNRKRRTCMHEDCSFVGTYKRLKKHVRSKHRSSKPREVDPVRLAEWEEFENEKERQDAISLVNALNPGSIIMGDYIIDPNSDMSDYYSDDSYLEDDFDSDLHLDGDRGSYHRDFLHRDRAYRRNEARARRNGLRASRNLSRFGNSGIRRNVSTRSRRPFRVGFVVRSASEPSDS</sequence>
<evidence type="ECO:0000313" key="2">
    <source>
        <dbReference type="EMBL" id="CAL5027218.1"/>
    </source>
</evidence>
<dbReference type="Pfam" id="PF07800">
    <property type="entry name" value="DUF1644"/>
    <property type="match status" value="1"/>
</dbReference>
<feature type="transmembrane region" description="Helical" evidence="1">
    <location>
        <begin position="6"/>
        <end position="23"/>
    </location>
</feature>
<dbReference type="AlphaFoldDB" id="A0ABC9CX09"/>
<dbReference type="PANTHER" id="PTHR31197:SF23">
    <property type="entry name" value="OS04G0448100 PROTEIN"/>
    <property type="match status" value="1"/>
</dbReference>